<dbReference type="Proteomes" id="UP000182703">
    <property type="component" value="Chromosome"/>
</dbReference>
<dbReference type="PANTHER" id="PTHR45947">
    <property type="entry name" value="SULFOQUINOVOSYL TRANSFERASE SQD2"/>
    <property type="match status" value="1"/>
</dbReference>
<dbReference type="AlphaFoldDB" id="A0AAC9NZK7"/>
<sequence length="414" mass="43755">MAVLTRPGMPAPFPTSTEHPLTGRTVLQIVPELEIGGAERTAVDVAAGLAAVGARALVATAGGRLVGELQAKGGVWIPFPAASKNPLAMLVNARKLMRICLDEGVEVVHARSRAPAWVALTAARALGLPFVTTYHGSYSGRSKVKVTYNSVMARGDVVIANSRYTAELISAMHPFARERLRVIHRGTDLSVFSPSAVSPARVDALRRQWNVAPHERIVLLAARLTGWKGHRVLVEAAHRLADGGLRDVVFVFAGDAQGRDGYVREIDGLIAERGLQGIVRRVGHCADMPAAMLAASVVAVPSTEPEAFGRVAVEAQAMGTPVVTSDLGAVPETVLAPPQVDAGARTGWHVPAGDAPALAAALGEVLSLGATQAEALRLRARAHVEDMFSLERMVSDTLDVYAALIEARAPRRRA</sequence>
<dbReference type="Pfam" id="PF13439">
    <property type="entry name" value="Glyco_transf_4"/>
    <property type="match status" value="1"/>
</dbReference>
<protein>
    <submittedName>
        <fullName evidence="3">Glycosyl transferase</fullName>
    </submittedName>
</protein>
<dbReference type="CDD" id="cd03819">
    <property type="entry name" value="GT4_WavL-like"/>
    <property type="match status" value="1"/>
</dbReference>
<reference evidence="3 4" key="1">
    <citation type="submission" date="2016-11" db="EMBL/GenBank/DDBJ databases">
        <title>Complete genome sequence of the aerobically denitrifying bacterium Chelatococcus daeguensis TAD1.</title>
        <authorList>
            <person name="Yang Y."/>
            <person name="Huang S."/>
            <person name="Lin E."/>
        </authorList>
    </citation>
    <scope>NUCLEOTIDE SEQUENCE [LARGE SCALE GENOMIC DNA]</scope>
    <source>
        <strain evidence="3 4">TAD1</strain>
    </source>
</reference>
<dbReference type="InterPro" id="IPR028098">
    <property type="entry name" value="Glyco_trans_4-like_N"/>
</dbReference>
<evidence type="ECO:0000313" key="4">
    <source>
        <dbReference type="Proteomes" id="UP000182703"/>
    </source>
</evidence>
<dbReference type="Pfam" id="PF00534">
    <property type="entry name" value="Glycos_transf_1"/>
    <property type="match status" value="1"/>
</dbReference>
<dbReference type="InterPro" id="IPR050194">
    <property type="entry name" value="Glycosyltransferase_grp1"/>
</dbReference>
<feature type="domain" description="Glycosyl transferase family 1" evidence="1">
    <location>
        <begin position="204"/>
        <end position="373"/>
    </location>
</feature>
<name>A0AAC9NZK7_9HYPH</name>
<organism evidence="3 4">
    <name type="scientific">Chelatococcus daeguensis</name>
    <dbReference type="NCBI Taxonomy" id="444444"/>
    <lineage>
        <taxon>Bacteria</taxon>
        <taxon>Pseudomonadati</taxon>
        <taxon>Pseudomonadota</taxon>
        <taxon>Alphaproteobacteria</taxon>
        <taxon>Hyphomicrobiales</taxon>
        <taxon>Chelatococcaceae</taxon>
        <taxon>Chelatococcus</taxon>
    </lineage>
</organism>
<dbReference type="SUPFAM" id="SSF53756">
    <property type="entry name" value="UDP-Glycosyltransferase/glycogen phosphorylase"/>
    <property type="match status" value="1"/>
</dbReference>
<dbReference type="GO" id="GO:0016758">
    <property type="term" value="F:hexosyltransferase activity"/>
    <property type="evidence" value="ECO:0007669"/>
    <property type="project" value="TreeGrafter"/>
</dbReference>
<keyword evidence="3" id="KW-0808">Transferase</keyword>
<proteinExistence type="predicted"/>
<evidence type="ECO:0000259" key="1">
    <source>
        <dbReference type="Pfam" id="PF00534"/>
    </source>
</evidence>
<dbReference type="InterPro" id="IPR001296">
    <property type="entry name" value="Glyco_trans_1"/>
</dbReference>
<feature type="domain" description="Glycosyltransferase subfamily 4-like N-terminal" evidence="2">
    <location>
        <begin position="35"/>
        <end position="190"/>
    </location>
</feature>
<evidence type="ECO:0000259" key="2">
    <source>
        <dbReference type="Pfam" id="PF13439"/>
    </source>
</evidence>
<dbReference type="PANTHER" id="PTHR45947:SF3">
    <property type="entry name" value="SULFOQUINOVOSYL TRANSFERASE SQD2"/>
    <property type="match status" value="1"/>
</dbReference>
<dbReference type="EMBL" id="CP018095">
    <property type="protein sequence ID" value="APF38734.1"/>
    <property type="molecule type" value="Genomic_DNA"/>
</dbReference>
<accession>A0AAC9NZK7</accession>
<evidence type="ECO:0000313" key="3">
    <source>
        <dbReference type="EMBL" id="APF38734.1"/>
    </source>
</evidence>
<keyword evidence="4" id="KW-1185">Reference proteome</keyword>
<dbReference type="Gene3D" id="3.40.50.2000">
    <property type="entry name" value="Glycogen Phosphorylase B"/>
    <property type="match status" value="2"/>
</dbReference>
<gene>
    <name evidence="3" type="ORF">BOQ54_16550</name>
</gene>
<dbReference type="KEGG" id="cdq:BOQ54_16550"/>